<reference evidence="1" key="1">
    <citation type="journal article" date="2021" name="Proc. Natl. Acad. Sci. U.S.A.">
        <title>A Catalog of Tens of Thousands of Viruses from Human Metagenomes Reveals Hidden Associations with Chronic Diseases.</title>
        <authorList>
            <person name="Tisza M.J."/>
            <person name="Buck C.B."/>
        </authorList>
    </citation>
    <scope>NUCLEOTIDE SEQUENCE</scope>
    <source>
        <strain evidence="1">CtnPP24</strain>
    </source>
</reference>
<organism evidence="1">
    <name type="scientific">Siphoviridae sp. ctnPP24</name>
    <dbReference type="NCBI Taxonomy" id="2825662"/>
    <lineage>
        <taxon>Viruses</taxon>
        <taxon>Duplodnaviria</taxon>
        <taxon>Heunggongvirae</taxon>
        <taxon>Uroviricota</taxon>
        <taxon>Caudoviricetes</taxon>
    </lineage>
</organism>
<accession>A0A8S5TYZ9</accession>
<evidence type="ECO:0000313" key="1">
    <source>
        <dbReference type="EMBL" id="DAF87411.1"/>
    </source>
</evidence>
<proteinExistence type="predicted"/>
<protein>
    <submittedName>
        <fullName evidence="1">Uncharacterized protein</fullName>
    </submittedName>
</protein>
<sequence>MKIDYKLYKPTLDNLTPRQQVLYNRDIPVEEQSDWLNAYWDDVNDFHLLKNIKDAAVMILKHCRCKNSKITILQDCD</sequence>
<dbReference type="EMBL" id="BK015962">
    <property type="protein sequence ID" value="DAF87411.1"/>
    <property type="molecule type" value="Genomic_DNA"/>
</dbReference>
<name>A0A8S5TYZ9_9CAUD</name>